<dbReference type="AlphaFoldDB" id="A0A7S0SCB4"/>
<name>A0A7S0SCB4_9CHLO</name>
<evidence type="ECO:0000256" key="1">
    <source>
        <dbReference type="SAM" id="MobiDB-lite"/>
    </source>
</evidence>
<organism evidence="2">
    <name type="scientific">Mantoniella antarctica</name>
    <dbReference type="NCBI Taxonomy" id="81844"/>
    <lineage>
        <taxon>Eukaryota</taxon>
        <taxon>Viridiplantae</taxon>
        <taxon>Chlorophyta</taxon>
        <taxon>Mamiellophyceae</taxon>
        <taxon>Mamiellales</taxon>
        <taxon>Mamiellaceae</taxon>
        <taxon>Mantoniella</taxon>
    </lineage>
</organism>
<sequence>MGPLLGGAGVGGVEDARECRDGAAAVAEDFEPDGLSRVTTRPRRHCRMSDPPPPRMPPTRCRRRHHADPASTPGERIPLMRRRRYVLEHLASVTTGQRLAPGGSHQARGEAPLMLAFTAAEIMPGRSLALDGEPAILEKEPAPKPLPRPPPSSFTVADAVPETVRADVTLDAGVTADA</sequence>
<evidence type="ECO:0000313" key="2">
    <source>
        <dbReference type="EMBL" id="CAD8702933.1"/>
    </source>
</evidence>
<gene>
    <name evidence="2" type="ORF">MANT1106_LOCUS5615</name>
</gene>
<reference evidence="2" key="1">
    <citation type="submission" date="2021-01" db="EMBL/GenBank/DDBJ databases">
        <authorList>
            <person name="Corre E."/>
            <person name="Pelletier E."/>
            <person name="Niang G."/>
            <person name="Scheremetjew M."/>
            <person name="Finn R."/>
            <person name="Kale V."/>
            <person name="Holt S."/>
            <person name="Cochrane G."/>
            <person name="Meng A."/>
            <person name="Brown T."/>
            <person name="Cohen L."/>
        </authorList>
    </citation>
    <scope>NUCLEOTIDE SEQUENCE</scope>
    <source>
        <strain evidence="2">SL-175</strain>
    </source>
</reference>
<dbReference type="EMBL" id="HBFC01009656">
    <property type="protein sequence ID" value="CAD8702933.1"/>
    <property type="molecule type" value="Transcribed_RNA"/>
</dbReference>
<feature type="compositionally biased region" description="Pro residues" evidence="1">
    <location>
        <begin position="143"/>
        <end position="152"/>
    </location>
</feature>
<feature type="region of interest" description="Disordered" evidence="1">
    <location>
        <begin position="132"/>
        <end position="156"/>
    </location>
</feature>
<protein>
    <submittedName>
        <fullName evidence="2">Uncharacterized protein</fullName>
    </submittedName>
</protein>
<accession>A0A7S0SCB4</accession>
<feature type="region of interest" description="Disordered" evidence="1">
    <location>
        <begin position="25"/>
        <end position="78"/>
    </location>
</feature>
<proteinExistence type="predicted"/>